<dbReference type="GeneID" id="85492160"/>
<dbReference type="KEGG" id="ccac:CcaHIS019_0110070"/>
<reference evidence="1" key="1">
    <citation type="journal article" date="2023" name="BMC Genomics">
        <title>Chromosome-level genome assemblies of Cutaneotrichosporon spp. (Trichosporonales, Basidiomycota) reveal imbalanced evolution between nucleotide sequences and chromosome synteny.</title>
        <authorList>
            <person name="Kobayashi Y."/>
            <person name="Kayamori A."/>
            <person name="Aoki K."/>
            <person name="Shiwa Y."/>
            <person name="Matsutani M."/>
            <person name="Fujita N."/>
            <person name="Sugita T."/>
            <person name="Iwasaki W."/>
            <person name="Tanaka N."/>
            <person name="Takashima M."/>
        </authorList>
    </citation>
    <scope>NUCLEOTIDE SEQUENCE</scope>
    <source>
        <strain evidence="1">HIS019</strain>
    </source>
</reference>
<gene>
    <name evidence="1" type="ORF">CcaverHIS019_0110070</name>
</gene>
<name>A0AA48I2C0_9TREE</name>
<evidence type="ECO:0000313" key="2">
    <source>
        <dbReference type="Proteomes" id="UP001233271"/>
    </source>
</evidence>
<dbReference type="Proteomes" id="UP001233271">
    <property type="component" value="Chromosome 1"/>
</dbReference>
<dbReference type="RefSeq" id="XP_060453555.1">
    <property type="nucleotide sequence ID" value="XM_060596576.1"/>
</dbReference>
<keyword evidence="2" id="KW-1185">Reference proteome</keyword>
<protein>
    <submittedName>
        <fullName evidence="1">Uncharacterized protein</fullName>
    </submittedName>
</protein>
<proteinExistence type="predicted"/>
<accession>A0AA48I2C0</accession>
<evidence type="ECO:0000313" key="1">
    <source>
        <dbReference type="EMBL" id="BEI88289.1"/>
    </source>
</evidence>
<organism evidence="1 2">
    <name type="scientific">Cutaneotrichosporon cavernicola</name>
    <dbReference type="NCBI Taxonomy" id="279322"/>
    <lineage>
        <taxon>Eukaryota</taxon>
        <taxon>Fungi</taxon>
        <taxon>Dikarya</taxon>
        <taxon>Basidiomycota</taxon>
        <taxon>Agaricomycotina</taxon>
        <taxon>Tremellomycetes</taxon>
        <taxon>Trichosporonales</taxon>
        <taxon>Trichosporonaceae</taxon>
        <taxon>Cutaneotrichosporon</taxon>
    </lineage>
</organism>
<dbReference type="AlphaFoldDB" id="A0AA48I2C0"/>
<dbReference type="EMBL" id="AP028212">
    <property type="protein sequence ID" value="BEI88289.1"/>
    <property type="molecule type" value="Genomic_DNA"/>
</dbReference>
<sequence>MGNILSRTPEIIHPSNEEIYHLCGIQFFGLSGFDRAPLCASRWITARPCKLQDLADYPSGRRHCPRCNKVFLMKGTPAWEDNRAQNYPKYEGPWFGTEKDKNGGIVAVNLEVSIRYS</sequence>